<comment type="caution">
    <text evidence="2">The sequence shown here is derived from an EMBL/GenBank/DDBJ whole genome shotgun (WGS) entry which is preliminary data.</text>
</comment>
<dbReference type="Proteomes" id="UP001470023">
    <property type="component" value="Unassembled WGS sequence"/>
</dbReference>
<keyword evidence="3" id="KW-1185">Reference proteome</keyword>
<organism evidence="2 3">
    <name type="scientific">Streptomyces sp. 900105245</name>
    <dbReference type="NCBI Taxonomy" id="3154379"/>
    <lineage>
        <taxon>Bacteria</taxon>
        <taxon>Bacillati</taxon>
        <taxon>Actinomycetota</taxon>
        <taxon>Actinomycetes</taxon>
        <taxon>Kitasatosporales</taxon>
        <taxon>Streptomycetaceae</taxon>
        <taxon>Streptomyces</taxon>
    </lineage>
</organism>
<reference evidence="2 3" key="1">
    <citation type="submission" date="2024-06" db="EMBL/GenBank/DDBJ databases">
        <title>The Natural Products Discovery Center: Release of the First 8490 Sequenced Strains for Exploring Actinobacteria Biosynthetic Diversity.</title>
        <authorList>
            <person name="Kalkreuter E."/>
            <person name="Kautsar S.A."/>
            <person name="Yang D."/>
            <person name="Bader C.D."/>
            <person name="Teijaro C.N."/>
            <person name="Fluegel L."/>
            <person name="Davis C.M."/>
            <person name="Simpson J.R."/>
            <person name="Lauterbach L."/>
            <person name="Steele A.D."/>
            <person name="Gui C."/>
            <person name="Meng S."/>
            <person name="Li G."/>
            <person name="Viehrig K."/>
            <person name="Ye F."/>
            <person name="Su P."/>
            <person name="Kiefer A.F."/>
            <person name="Nichols A."/>
            <person name="Cepeda A.J."/>
            <person name="Yan W."/>
            <person name="Fan B."/>
            <person name="Jiang Y."/>
            <person name="Adhikari A."/>
            <person name="Zheng C.-J."/>
            <person name="Schuster L."/>
            <person name="Cowan T.M."/>
            <person name="Smanski M.J."/>
            <person name="Chevrette M.G."/>
            <person name="De Carvalho L.P.S."/>
            <person name="Shen B."/>
        </authorList>
    </citation>
    <scope>NUCLEOTIDE SEQUENCE [LARGE SCALE GENOMIC DNA]</scope>
    <source>
        <strain evidence="2 3">NPDC001166</strain>
    </source>
</reference>
<sequence>MSADRESHEMTQSDIAFLLADAADEVEIGIAPVQAVIRGGRRRRARRWALAATTALVLAGSTGVTLAVAGLPGGHGDRGAQVATRPTSPGARHVYVPQTTELSRGTYRGKPWYVDIQVWGAPRDEHEADRQFDAMAELGIKPVVSTPAGLIGKTSHFVTRKYGVGLPRQLTFDTVKHPDRLRGRDLEAAAAPIESSGDEVSRLVVGKVATTAREVTCTWRDGRTTVVRSGPVNYRHNVPDPAIVPVDGYPEANWFVCAAPEGTAYKDVKVTK</sequence>
<proteinExistence type="predicted"/>
<evidence type="ECO:0000313" key="2">
    <source>
        <dbReference type="EMBL" id="MER6427106.1"/>
    </source>
</evidence>
<protein>
    <submittedName>
        <fullName evidence="2">Uncharacterized protein</fullName>
    </submittedName>
</protein>
<dbReference type="RefSeq" id="WP_352062886.1">
    <property type="nucleotide sequence ID" value="NZ_JBEOYA010000045.1"/>
</dbReference>
<accession>A0ABV1U057</accession>
<keyword evidence="1" id="KW-1133">Transmembrane helix</keyword>
<gene>
    <name evidence="2" type="ORF">ABT272_05065</name>
</gene>
<dbReference type="EMBL" id="JBEPAZ010000003">
    <property type="protein sequence ID" value="MER6427106.1"/>
    <property type="molecule type" value="Genomic_DNA"/>
</dbReference>
<evidence type="ECO:0000256" key="1">
    <source>
        <dbReference type="SAM" id="Phobius"/>
    </source>
</evidence>
<keyword evidence="1" id="KW-0472">Membrane</keyword>
<evidence type="ECO:0000313" key="3">
    <source>
        <dbReference type="Proteomes" id="UP001470023"/>
    </source>
</evidence>
<feature type="transmembrane region" description="Helical" evidence="1">
    <location>
        <begin position="48"/>
        <end position="71"/>
    </location>
</feature>
<name>A0ABV1U057_9ACTN</name>
<keyword evidence="1" id="KW-0812">Transmembrane</keyword>